<sequence length="269" mass="28809">MRVVEKAIVNSGFALLAISSGCISTMNLSTTKAVLVIFMLLAGFGGGLVSFMPSTTFVLILIHPLKTMQTTTIAVQASVARKDMSVATAFRNFMRNVGGALSVAVASSLINNALRASMKSLSLPESTISQIIDDPSILNSLSNGMNSTSISAGISVSQVDAQTILVHGYNKGFHDIFILNASLATFATIVSVLMIKHKELIRADDAEKLRQRRLLETGQKKKDEERGGSKEPEVLRAPVAEPLAVIGADAHEMEVLPKLGSELRVRDQE</sequence>
<dbReference type="PANTHER" id="PTHR23501">
    <property type="entry name" value="MAJOR FACILITATOR SUPERFAMILY"/>
    <property type="match status" value="1"/>
</dbReference>
<dbReference type="EMBL" id="JBBXMP010000241">
    <property type="protein sequence ID" value="KAL0059227.1"/>
    <property type="molecule type" value="Genomic_DNA"/>
</dbReference>
<keyword evidence="3 6" id="KW-1133">Transmembrane helix</keyword>
<evidence type="ECO:0000256" key="1">
    <source>
        <dbReference type="ARBA" id="ARBA00004141"/>
    </source>
</evidence>
<feature type="transmembrane region" description="Helical" evidence="6">
    <location>
        <begin position="176"/>
        <end position="195"/>
    </location>
</feature>
<evidence type="ECO:0000313" key="8">
    <source>
        <dbReference type="Proteomes" id="UP001437256"/>
    </source>
</evidence>
<comment type="caution">
    <text evidence="7">The sequence shown here is derived from an EMBL/GenBank/DDBJ whole genome shotgun (WGS) entry which is preliminary data.</text>
</comment>
<comment type="subcellular location">
    <subcellularLocation>
        <location evidence="1">Membrane</location>
        <topology evidence="1">Multi-pass membrane protein</topology>
    </subcellularLocation>
</comment>
<keyword evidence="4 6" id="KW-0472">Membrane</keyword>
<dbReference type="SUPFAM" id="SSF103473">
    <property type="entry name" value="MFS general substrate transporter"/>
    <property type="match status" value="1"/>
</dbReference>
<evidence type="ECO:0000256" key="2">
    <source>
        <dbReference type="ARBA" id="ARBA00022692"/>
    </source>
</evidence>
<keyword evidence="8" id="KW-1185">Reference proteome</keyword>
<proteinExistence type="predicted"/>
<evidence type="ECO:0000313" key="7">
    <source>
        <dbReference type="EMBL" id="KAL0059227.1"/>
    </source>
</evidence>
<feature type="transmembrane region" description="Helical" evidence="6">
    <location>
        <begin position="7"/>
        <end position="28"/>
    </location>
</feature>
<feature type="transmembrane region" description="Helical" evidence="6">
    <location>
        <begin position="93"/>
        <end position="114"/>
    </location>
</feature>
<feature type="transmembrane region" description="Helical" evidence="6">
    <location>
        <begin position="34"/>
        <end position="62"/>
    </location>
</feature>
<feature type="compositionally biased region" description="Basic and acidic residues" evidence="5">
    <location>
        <begin position="214"/>
        <end position="234"/>
    </location>
</feature>
<protein>
    <submittedName>
        <fullName evidence="7">Uncharacterized protein</fullName>
    </submittedName>
</protein>
<keyword evidence="2 6" id="KW-0812">Transmembrane</keyword>
<reference evidence="7 8" key="1">
    <citation type="submission" date="2024-05" db="EMBL/GenBank/DDBJ databases">
        <title>A draft genome resource for the thread blight pathogen Marasmius tenuissimus strain MS-2.</title>
        <authorList>
            <person name="Yulfo-Soto G.E."/>
            <person name="Baruah I.K."/>
            <person name="Amoako-Attah I."/>
            <person name="Bukari Y."/>
            <person name="Meinhardt L.W."/>
            <person name="Bailey B.A."/>
            <person name="Cohen S.P."/>
        </authorList>
    </citation>
    <scope>NUCLEOTIDE SEQUENCE [LARGE SCALE GENOMIC DNA]</scope>
    <source>
        <strain evidence="7 8">MS-2</strain>
    </source>
</reference>
<dbReference type="Proteomes" id="UP001437256">
    <property type="component" value="Unassembled WGS sequence"/>
</dbReference>
<organism evidence="7 8">
    <name type="scientific">Marasmius tenuissimus</name>
    <dbReference type="NCBI Taxonomy" id="585030"/>
    <lineage>
        <taxon>Eukaryota</taxon>
        <taxon>Fungi</taxon>
        <taxon>Dikarya</taxon>
        <taxon>Basidiomycota</taxon>
        <taxon>Agaricomycotina</taxon>
        <taxon>Agaricomycetes</taxon>
        <taxon>Agaricomycetidae</taxon>
        <taxon>Agaricales</taxon>
        <taxon>Marasmiineae</taxon>
        <taxon>Marasmiaceae</taxon>
        <taxon>Marasmius</taxon>
    </lineage>
</organism>
<dbReference type="InterPro" id="IPR036259">
    <property type="entry name" value="MFS_trans_sf"/>
</dbReference>
<dbReference type="PROSITE" id="PS51257">
    <property type="entry name" value="PROKAR_LIPOPROTEIN"/>
    <property type="match status" value="1"/>
</dbReference>
<evidence type="ECO:0000256" key="3">
    <source>
        <dbReference type="ARBA" id="ARBA00022989"/>
    </source>
</evidence>
<accession>A0ABR2ZDC5</accession>
<evidence type="ECO:0000256" key="5">
    <source>
        <dbReference type="SAM" id="MobiDB-lite"/>
    </source>
</evidence>
<evidence type="ECO:0000256" key="6">
    <source>
        <dbReference type="SAM" id="Phobius"/>
    </source>
</evidence>
<gene>
    <name evidence="7" type="ORF">AAF712_014035</name>
</gene>
<evidence type="ECO:0000256" key="4">
    <source>
        <dbReference type="ARBA" id="ARBA00023136"/>
    </source>
</evidence>
<dbReference type="PANTHER" id="PTHR23501:SF189">
    <property type="entry name" value="DRUG TRANSPORTER, PUTATIVE (AFU_ORTHOLOGUE AFUA_4G03920)-RELATED"/>
    <property type="match status" value="1"/>
</dbReference>
<feature type="region of interest" description="Disordered" evidence="5">
    <location>
        <begin position="214"/>
        <end position="236"/>
    </location>
</feature>
<name>A0ABR2ZDC5_9AGAR</name>